<dbReference type="PANTHER" id="PTHR30294">
    <property type="entry name" value="MEMBRANE COMPONENT OF ABC TRANSPORTER YHHJ-RELATED"/>
    <property type="match status" value="1"/>
</dbReference>
<evidence type="ECO:0000313" key="7">
    <source>
        <dbReference type="EMBL" id="KJV34302.1"/>
    </source>
</evidence>
<evidence type="ECO:0000256" key="1">
    <source>
        <dbReference type="ARBA" id="ARBA00004651"/>
    </source>
</evidence>
<dbReference type="Pfam" id="PF12679">
    <property type="entry name" value="ABC2_membrane_2"/>
    <property type="match status" value="1"/>
</dbReference>
<keyword evidence="3 6" id="KW-0812">Transmembrane</keyword>
<accession>A0A0F3KTL4</accession>
<dbReference type="Proteomes" id="UP000033651">
    <property type="component" value="Unassembled WGS sequence"/>
</dbReference>
<dbReference type="PANTHER" id="PTHR30294:SF29">
    <property type="entry name" value="MULTIDRUG ABC TRANSPORTER PERMEASE YBHS-RELATED"/>
    <property type="match status" value="1"/>
</dbReference>
<keyword evidence="8" id="KW-1185">Reference proteome</keyword>
<dbReference type="RefSeq" id="WP_045829462.1">
    <property type="nucleotide sequence ID" value="NZ_JZRB01000020.1"/>
</dbReference>
<protein>
    <submittedName>
        <fullName evidence="7">ABC transporter permease</fullName>
    </submittedName>
</protein>
<dbReference type="PATRIC" id="fig|345309.4.peg.1359"/>
<keyword evidence="5 6" id="KW-0472">Membrane</keyword>
<dbReference type="GO" id="GO:0140359">
    <property type="term" value="F:ABC-type transporter activity"/>
    <property type="evidence" value="ECO:0007669"/>
    <property type="project" value="InterPro"/>
</dbReference>
<keyword evidence="2" id="KW-1003">Cell membrane</keyword>
<evidence type="ECO:0000256" key="5">
    <source>
        <dbReference type="ARBA" id="ARBA00023136"/>
    </source>
</evidence>
<dbReference type="EMBL" id="JZRB01000020">
    <property type="protein sequence ID" value="KJV34302.1"/>
    <property type="molecule type" value="Genomic_DNA"/>
</dbReference>
<keyword evidence="4 6" id="KW-1133">Transmembrane helix</keyword>
<feature type="transmembrane region" description="Helical" evidence="6">
    <location>
        <begin position="161"/>
        <end position="178"/>
    </location>
</feature>
<evidence type="ECO:0000256" key="6">
    <source>
        <dbReference type="SAM" id="Phobius"/>
    </source>
</evidence>
<feature type="transmembrane region" description="Helical" evidence="6">
    <location>
        <begin position="96"/>
        <end position="119"/>
    </location>
</feature>
<gene>
    <name evidence="7" type="ORF">VI08_10110</name>
</gene>
<comment type="subcellular location">
    <subcellularLocation>
        <location evidence="1">Cell membrane</location>
        <topology evidence="1">Multi-pass membrane protein</topology>
    </subcellularLocation>
</comment>
<organism evidence="7 8">
    <name type="scientific">Luteibacter yeojuensis</name>
    <dbReference type="NCBI Taxonomy" id="345309"/>
    <lineage>
        <taxon>Bacteria</taxon>
        <taxon>Pseudomonadati</taxon>
        <taxon>Pseudomonadota</taxon>
        <taxon>Gammaproteobacteria</taxon>
        <taxon>Lysobacterales</taxon>
        <taxon>Rhodanobacteraceae</taxon>
        <taxon>Luteibacter</taxon>
    </lineage>
</organism>
<feature type="transmembrane region" description="Helical" evidence="6">
    <location>
        <begin position="58"/>
        <end position="75"/>
    </location>
</feature>
<evidence type="ECO:0000256" key="3">
    <source>
        <dbReference type="ARBA" id="ARBA00022692"/>
    </source>
</evidence>
<evidence type="ECO:0000256" key="2">
    <source>
        <dbReference type="ARBA" id="ARBA00022475"/>
    </source>
</evidence>
<feature type="transmembrane region" description="Helical" evidence="6">
    <location>
        <begin position="220"/>
        <end position="240"/>
    </location>
</feature>
<reference evidence="7 8" key="1">
    <citation type="submission" date="2015-03" db="EMBL/GenBank/DDBJ databases">
        <title>Draft genome sequence of Luteibacter yeojuensis strain SU11.</title>
        <authorList>
            <person name="Sulaiman J."/>
            <person name="Priya K."/>
            <person name="Chan K.-G."/>
        </authorList>
    </citation>
    <scope>NUCLEOTIDE SEQUENCE [LARGE SCALE GENOMIC DNA]</scope>
    <source>
        <strain evidence="7 8">SU11</strain>
    </source>
</reference>
<evidence type="ECO:0000256" key="4">
    <source>
        <dbReference type="ARBA" id="ARBA00022989"/>
    </source>
</evidence>
<comment type="caution">
    <text evidence="7">The sequence shown here is derived from an EMBL/GenBank/DDBJ whole genome shotgun (WGS) entry which is preliminary data.</text>
</comment>
<proteinExistence type="predicted"/>
<feature type="transmembrane region" description="Helical" evidence="6">
    <location>
        <begin position="131"/>
        <end position="149"/>
    </location>
</feature>
<feature type="transmembrane region" description="Helical" evidence="6">
    <location>
        <begin position="12"/>
        <end position="38"/>
    </location>
</feature>
<dbReference type="InterPro" id="IPR051449">
    <property type="entry name" value="ABC-2_transporter_component"/>
</dbReference>
<sequence>MSAVAAIVRRELRAYFVTPVAYVFMVIFLVLSGVLTFYTGDFYDRGLADLQPFFDMHPWLYLVLVPAVTMSMWAEERASGTLELLLSLPVSISQAVLGKFLAAWGFIGICLALTFPIWVTVNYLGQPDNGVIVSGYIGSWLMAGAFLAIGACMSTATRSQVIAFILTASLCFVLLLVGQPQVLDFFQDALPPKLIGAMGQLSIVRHANAIARGVLDLRDLVYFGAMIVAWLGAAVLVLDLKRTR</sequence>
<dbReference type="OrthoDB" id="9794512at2"/>
<dbReference type="AlphaFoldDB" id="A0A0F3KTL4"/>
<evidence type="ECO:0000313" key="8">
    <source>
        <dbReference type="Proteomes" id="UP000033651"/>
    </source>
</evidence>
<name>A0A0F3KTL4_9GAMM</name>
<dbReference type="GO" id="GO:0005886">
    <property type="term" value="C:plasma membrane"/>
    <property type="evidence" value="ECO:0007669"/>
    <property type="project" value="UniProtKB-SubCell"/>
</dbReference>